<keyword evidence="5" id="KW-0472">Membrane</keyword>
<feature type="binding site" evidence="3">
    <location>
        <position position="71"/>
    </location>
    <ligand>
        <name>Cu cation</name>
        <dbReference type="ChEBI" id="CHEBI:23378"/>
    </ligand>
</feature>
<keyword evidence="2 3" id="KW-0186">Copper</keyword>
<feature type="domain" description="Thioredoxin" evidence="6">
    <location>
        <begin position="28"/>
        <end position="195"/>
    </location>
</feature>
<evidence type="ECO:0000256" key="4">
    <source>
        <dbReference type="PIRSR" id="PIRSR603782-2"/>
    </source>
</evidence>
<feature type="binding site" evidence="3">
    <location>
        <position position="67"/>
    </location>
    <ligand>
        <name>Cu cation</name>
        <dbReference type="ChEBI" id="CHEBI:23378"/>
    </ligand>
</feature>
<organism evidence="7 8">
    <name type="scientific">Pontibacillus chungwhensis BH030062</name>
    <dbReference type="NCBI Taxonomy" id="1385513"/>
    <lineage>
        <taxon>Bacteria</taxon>
        <taxon>Bacillati</taxon>
        <taxon>Bacillota</taxon>
        <taxon>Bacilli</taxon>
        <taxon>Bacillales</taxon>
        <taxon>Bacillaceae</taxon>
        <taxon>Pontibacillus</taxon>
    </lineage>
</organism>
<keyword evidence="5" id="KW-0812">Transmembrane</keyword>
<dbReference type="InterPro" id="IPR036249">
    <property type="entry name" value="Thioredoxin-like_sf"/>
</dbReference>
<evidence type="ECO:0000256" key="1">
    <source>
        <dbReference type="ARBA" id="ARBA00010996"/>
    </source>
</evidence>
<name>A0A0A2UR63_9BACI</name>
<dbReference type="PANTHER" id="PTHR12151:SF25">
    <property type="entry name" value="LINALOOL DEHYDRATASE_ISOMERASE DOMAIN-CONTAINING PROTEIN"/>
    <property type="match status" value="1"/>
</dbReference>
<comment type="similarity">
    <text evidence="1">Belongs to the SCO1/2 family.</text>
</comment>
<dbReference type="PROSITE" id="PS51352">
    <property type="entry name" value="THIOREDOXIN_2"/>
    <property type="match status" value="1"/>
</dbReference>
<evidence type="ECO:0000256" key="3">
    <source>
        <dbReference type="PIRSR" id="PIRSR603782-1"/>
    </source>
</evidence>
<dbReference type="AlphaFoldDB" id="A0A0A2UR63"/>
<evidence type="ECO:0000256" key="5">
    <source>
        <dbReference type="SAM" id="Phobius"/>
    </source>
</evidence>
<dbReference type="Pfam" id="PF02630">
    <property type="entry name" value="SCO1-SenC"/>
    <property type="match status" value="1"/>
</dbReference>
<comment type="caution">
    <text evidence="7">The sequence shown here is derived from an EMBL/GenBank/DDBJ whole genome shotgun (WGS) entry which is preliminary data.</text>
</comment>
<keyword evidence="3" id="KW-0479">Metal-binding</keyword>
<evidence type="ECO:0000313" key="8">
    <source>
        <dbReference type="Proteomes" id="UP000030153"/>
    </source>
</evidence>
<evidence type="ECO:0000256" key="2">
    <source>
        <dbReference type="ARBA" id="ARBA00023008"/>
    </source>
</evidence>
<dbReference type="eggNOG" id="COG1999">
    <property type="taxonomic scope" value="Bacteria"/>
</dbReference>
<dbReference type="InterPro" id="IPR003782">
    <property type="entry name" value="SCO1/SenC"/>
</dbReference>
<dbReference type="CDD" id="cd02968">
    <property type="entry name" value="SCO"/>
    <property type="match status" value="1"/>
</dbReference>
<reference evidence="7 8" key="1">
    <citation type="submission" date="2013-08" db="EMBL/GenBank/DDBJ databases">
        <title>Genome of Pontibacillus chungwhensis.</title>
        <authorList>
            <person name="Wang Q."/>
            <person name="Wang G."/>
        </authorList>
    </citation>
    <scope>NUCLEOTIDE SEQUENCE [LARGE SCALE GENOMIC DNA]</scope>
    <source>
        <strain evidence="7 8">BH030062</strain>
    </source>
</reference>
<protein>
    <submittedName>
        <fullName evidence="7">Electron transporter SenC</fullName>
    </submittedName>
</protein>
<keyword evidence="8" id="KW-1185">Reference proteome</keyword>
<evidence type="ECO:0000313" key="7">
    <source>
        <dbReference type="EMBL" id="KGP90782.1"/>
    </source>
</evidence>
<dbReference type="RefSeq" id="WP_036785067.1">
    <property type="nucleotide sequence ID" value="NZ_AVBG01000010.1"/>
</dbReference>
<proteinExistence type="inferred from homology"/>
<dbReference type="SUPFAM" id="SSF52833">
    <property type="entry name" value="Thioredoxin-like"/>
    <property type="match status" value="1"/>
</dbReference>
<keyword evidence="5" id="KW-1133">Transmembrane helix</keyword>
<dbReference type="EMBL" id="AVBG01000010">
    <property type="protein sequence ID" value="KGP90782.1"/>
    <property type="molecule type" value="Genomic_DNA"/>
</dbReference>
<dbReference type="InterPro" id="IPR013766">
    <property type="entry name" value="Thioredoxin_domain"/>
</dbReference>
<dbReference type="STRING" id="1385513.N780_03705"/>
<dbReference type="OrthoDB" id="9811998at2"/>
<accession>A0A0A2UR63</accession>
<keyword evidence="4" id="KW-1015">Disulfide bond</keyword>
<evidence type="ECO:0000259" key="6">
    <source>
        <dbReference type="PROSITE" id="PS51352"/>
    </source>
</evidence>
<dbReference type="GO" id="GO:0046872">
    <property type="term" value="F:metal ion binding"/>
    <property type="evidence" value="ECO:0007669"/>
    <property type="project" value="UniProtKB-KW"/>
</dbReference>
<dbReference type="Proteomes" id="UP000030153">
    <property type="component" value="Unassembled WGS sequence"/>
</dbReference>
<dbReference type="PANTHER" id="PTHR12151">
    <property type="entry name" value="ELECTRON TRANSPORT PROTIN SCO1/SENC FAMILY MEMBER"/>
    <property type="match status" value="1"/>
</dbReference>
<feature type="binding site" evidence="3">
    <location>
        <position position="158"/>
    </location>
    <ligand>
        <name>Cu cation</name>
        <dbReference type="ChEBI" id="CHEBI:23378"/>
    </ligand>
</feature>
<feature type="transmembrane region" description="Helical" evidence="5">
    <location>
        <begin position="7"/>
        <end position="27"/>
    </location>
</feature>
<dbReference type="Gene3D" id="3.40.30.10">
    <property type="entry name" value="Glutaredoxin"/>
    <property type="match status" value="1"/>
</dbReference>
<gene>
    <name evidence="7" type="ORF">N780_03705</name>
</gene>
<feature type="disulfide bond" description="Redox-active" evidence="4">
    <location>
        <begin position="67"/>
        <end position="71"/>
    </location>
</feature>
<sequence>MKKKWYIVFISLLVIGIGLGISYLQFWRDAGVELPTDVRMNTAQGEEYNLASMDEKVRIVEFMYTKCPDVCPLTTQRMMHLKEQFKDDGVYGDQVEFVTVTIDPENDTNERLQQYMKSFGAEEDPSWIFLRGSVEDTKKLAEPFRFLFKDNGTDYLVHTSYAYLLDKDNYLVGKFPMGEAFNKDQVYNTVMDLVN</sequence>